<feature type="chain" id="PRO_5013114865" evidence="2">
    <location>
        <begin position="30"/>
        <end position="346"/>
    </location>
</feature>
<dbReference type="GO" id="GO:0004190">
    <property type="term" value="F:aspartic-type endopeptidase activity"/>
    <property type="evidence" value="ECO:0007669"/>
    <property type="project" value="InterPro"/>
</dbReference>
<evidence type="ECO:0000256" key="2">
    <source>
        <dbReference type="SAM" id="SignalP"/>
    </source>
</evidence>
<accession>A0A1T4JMR1</accession>
<dbReference type="OrthoDB" id="356747at2"/>
<dbReference type="InterPro" id="IPR020080">
    <property type="entry name" value="OM_adhesin/peptidase_omptin"/>
</dbReference>
<name>A0A1T4JMR1_TREPO</name>
<dbReference type="Proteomes" id="UP000190423">
    <property type="component" value="Unassembled WGS sequence"/>
</dbReference>
<reference evidence="3 4" key="1">
    <citation type="submission" date="2017-02" db="EMBL/GenBank/DDBJ databases">
        <authorList>
            <person name="Peterson S.W."/>
        </authorList>
    </citation>
    <scope>NUCLEOTIDE SEQUENCE [LARGE SCALE GENOMIC DNA]</scope>
    <source>
        <strain evidence="3 4">ATCC BAA-908</strain>
    </source>
</reference>
<proteinExistence type="predicted"/>
<keyword evidence="2" id="KW-0732">Signal</keyword>
<evidence type="ECO:0000256" key="1">
    <source>
        <dbReference type="SAM" id="MobiDB-lite"/>
    </source>
</evidence>
<dbReference type="Pfam" id="PF01278">
    <property type="entry name" value="Omptin"/>
    <property type="match status" value="1"/>
</dbReference>
<dbReference type="GO" id="GO:0006508">
    <property type="term" value="P:proteolysis"/>
    <property type="evidence" value="ECO:0007669"/>
    <property type="project" value="InterPro"/>
</dbReference>
<dbReference type="GO" id="GO:0009279">
    <property type="term" value="C:cell outer membrane"/>
    <property type="evidence" value="ECO:0007669"/>
    <property type="project" value="InterPro"/>
</dbReference>
<gene>
    <name evidence="3" type="ORF">SAMN02745149_00592</name>
</gene>
<dbReference type="InterPro" id="IPR053724">
    <property type="entry name" value="OMP_A26_sf"/>
</dbReference>
<dbReference type="STRING" id="261392.SAMN02745149_00592"/>
<organism evidence="3 4">
    <name type="scientific">Treponema porcinum</name>
    <dbReference type="NCBI Taxonomy" id="261392"/>
    <lineage>
        <taxon>Bacteria</taxon>
        <taxon>Pseudomonadati</taxon>
        <taxon>Spirochaetota</taxon>
        <taxon>Spirochaetia</taxon>
        <taxon>Spirochaetales</taxon>
        <taxon>Treponemataceae</taxon>
        <taxon>Treponema</taxon>
    </lineage>
</organism>
<sequence length="346" mass="39162">MKRNKNVFQQFKYAAAVLLGMFFPGTAGFAQNAGILVEPLFGCQYGTLYEYVFANYGTNKSYRKLSQLDWEMKPIFYAGGKADILYKLFDFSFYGGGFFSTKSGKMYDSDWLSAYDKNIKTTYSISTNSLKKGAFFGTSFSAFFPLLSWLEVSPSVSVDYEYYYFSARDGYGYYGDSEHSKSNTDVSWTDQNATFYPTGTLAGIDYKRNQFFIWTGILSKFKPFNFLELSAGIYTSPFSIVDSVDHHFKLTDGKLTNGTFFYDSMYGFFGGWKIDSSVSYLINRHLSVKAAASWTLLNCIKGCTYKNTSSESGPYAKRSKSDSESGAGGEWWNWTISVIYRPVKAK</sequence>
<evidence type="ECO:0000313" key="3">
    <source>
        <dbReference type="EMBL" id="SJZ31438.1"/>
    </source>
</evidence>
<dbReference type="EMBL" id="FUWG01000004">
    <property type="protein sequence ID" value="SJZ31438.1"/>
    <property type="molecule type" value="Genomic_DNA"/>
</dbReference>
<dbReference type="SUPFAM" id="SSF69917">
    <property type="entry name" value="OMPT-like"/>
    <property type="match status" value="1"/>
</dbReference>
<feature type="signal peptide" evidence="2">
    <location>
        <begin position="1"/>
        <end position="29"/>
    </location>
</feature>
<protein>
    <submittedName>
        <fullName evidence="3">Omptin family protein</fullName>
    </submittedName>
</protein>
<dbReference type="Gene3D" id="2.40.128.90">
    <property type="entry name" value="OMPT-like"/>
    <property type="match status" value="1"/>
</dbReference>
<dbReference type="AlphaFoldDB" id="A0A1T4JMR1"/>
<dbReference type="RefSeq" id="WP_078932514.1">
    <property type="nucleotide sequence ID" value="NZ_FUWG01000004.1"/>
</dbReference>
<feature type="region of interest" description="Disordered" evidence="1">
    <location>
        <begin position="308"/>
        <end position="327"/>
    </location>
</feature>
<keyword evidence="4" id="KW-1185">Reference proteome</keyword>
<dbReference type="InterPro" id="IPR000036">
    <property type="entry name" value="Peptidase_A26_omptin"/>
</dbReference>
<dbReference type="GeneID" id="78315906"/>
<evidence type="ECO:0000313" key="4">
    <source>
        <dbReference type="Proteomes" id="UP000190423"/>
    </source>
</evidence>